<reference evidence="1 2" key="1">
    <citation type="submission" date="2024-11" db="EMBL/GenBank/DDBJ databases">
        <title>Adaptive evolution of stress response genes in parasites aligns with host niche diversity.</title>
        <authorList>
            <person name="Hahn C."/>
            <person name="Resl P."/>
        </authorList>
    </citation>
    <scope>NUCLEOTIDE SEQUENCE [LARGE SCALE GENOMIC DNA]</scope>
    <source>
        <strain evidence="1">EGGRZ-B1_66</strain>
        <tissue evidence="1">Body</tissue>
    </source>
</reference>
<protein>
    <submittedName>
        <fullName evidence="1">Uncharacterized protein</fullName>
    </submittedName>
</protein>
<organism evidence="1 2">
    <name type="scientific">Cichlidogyrus casuarinus</name>
    <dbReference type="NCBI Taxonomy" id="1844966"/>
    <lineage>
        <taxon>Eukaryota</taxon>
        <taxon>Metazoa</taxon>
        <taxon>Spiralia</taxon>
        <taxon>Lophotrochozoa</taxon>
        <taxon>Platyhelminthes</taxon>
        <taxon>Monogenea</taxon>
        <taxon>Monopisthocotylea</taxon>
        <taxon>Dactylogyridea</taxon>
        <taxon>Ancyrocephalidae</taxon>
        <taxon>Cichlidogyrus</taxon>
    </lineage>
</organism>
<accession>A0ABD2Q684</accession>
<dbReference type="PANTHER" id="PTHR16525:SF0">
    <property type="entry name" value="PROTEIN C12ORF4"/>
    <property type="match status" value="1"/>
</dbReference>
<evidence type="ECO:0000313" key="2">
    <source>
        <dbReference type="Proteomes" id="UP001626550"/>
    </source>
</evidence>
<dbReference type="Pfam" id="PF10154">
    <property type="entry name" value="Fy-3"/>
    <property type="match status" value="1"/>
</dbReference>
<evidence type="ECO:0000313" key="1">
    <source>
        <dbReference type="EMBL" id="KAL3314958.1"/>
    </source>
</evidence>
<name>A0ABD2Q684_9PLAT</name>
<keyword evidence="2" id="KW-1185">Reference proteome</keyword>
<dbReference type="Proteomes" id="UP001626550">
    <property type="component" value="Unassembled WGS sequence"/>
</dbReference>
<proteinExistence type="predicted"/>
<comment type="caution">
    <text evidence="1">The sequence shown here is derived from an EMBL/GenBank/DDBJ whole genome shotgun (WGS) entry which is preliminary data.</text>
</comment>
<sequence length="211" mass="23949">MNNAVFLYSDKLNGLIRTACQRSLEFHFPEFEEQMNAIQLSMIKLCSSRLSKPAGKPIPGDIFISKHSNLVDLTPGFDFINVIFHVVVDEESPDSWTKMTSLNCSIPPYLMNALHVILRLCFQYNITTISLPLFLTSGFHSKKMDSTTRLKKAEMIIKAIKGILTELTTWKGEVLNTIQFLVPSEMDTEELKELSSLVPKCFQIISHCPFD</sequence>
<dbReference type="PANTHER" id="PTHR16525">
    <property type="entry name" value="PROTEIN C12ORF4"/>
    <property type="match status" value="1"/>
</dbReference>
<gene>
    <name evidence="1" type="ORF">Ciccas_006412</name>
</gene>
<dbReference type="AlphaFoldDB" id="A0ABD2Q684"/>
<dbReference type="EMBL" id="JBJKFK010000862">
    <property type="protein sequence ID" value="KAL3314958.1"/>
    <property type="molecule type" value="Genomic_DNA"/>
</dbReference>
<dbReference type="InterPro" id="IPR019311">
    <property type="entry name" value="Fy-3"/>
</dbReference>